<evidence type="ECO:0000256" key="1">
    <source>
        <dbReference type="SAM" id="SignalP"/>
    </source>
</evidence>
<feature type="signal peptide" evidence="1">
    <location>
        <begin position="1"/>
        <end position="19"/>
    </location>
</feature>
<accession>A0AA37SFG9</accession>
<name>A0AA37SFG9_9GAMM</name>
<comment type="caution">
    <text evidence="2">The sequence shown here is derived from an EMBL/GenBank/DDBJ whole genome shotgun (WGS) entry which is preliminary data.</text>
</comment>
<gene>
    <name evidence="2" type="ORF">GCM10007876_40670</name>
</gene>
<proteinExistence type="predicted"/>
<dbReference type="EMBL" id="BSNM01000027">
    <property type="protein sequence ID" value="GLQ33587.1"/>
    <property type="molecule type" value="Genomic_DNA"/>
</dbReference>
<sequence>MTKLLVAFLIVFLSGCSSDFDKTCEFFVELSQSPGIDWMSANDKNIFIMERMNTLEDGDAKAAWNAITYAVPEEKYELFEQVAHDSEGGKDWQCSAMKVLVPSIKPETTIQKDSISLKSMGVTNEKEADFKPKKSTLPLL</sequence>
<organism evidence="2 3">
    <name type="scientific">Litoribrevibacter albus</name>
    <dbReference type="NCBI Taxonomy" id="1473156"/>
    <lineage>
        <taxon>Bacteria</taxon>
        <taxon>Pseudomonadati</taxon>
        <taxon>Pseudomonadota</taxon>
        <taxon>Gammaproteobacteria</taxon>
        <taxon>Oceanospirillales</taxon>
        <taxon>Oceanospirillaceae</taxon>
        <taxon>Litoribrevibacter</taxon>
    </lineage>
</organism>
<dbReference type="Proteomes" id="UP001161389">
    <property type="component" value="Unassembled WGS sequence"/>
</dbReference>
<keyword evidence="3" id="KW-1185">Reference proteome</keyword>
<reference evidence="2" key="2">
    <citation type="submission" date="2023-01" db="EMBL/GenBank/DDBJ databases">
        <title>Draft genome sequence of Litoribrevibacter albus strain NBRC 110071.</title>
        <authorList>
            <person name="Sun Q."/>
            <person name="Mori K."/>
        </authorList>
    </citation>
    <scope>NUCLEOTIDE SEQUENCE</scope>
    <source>
        <strain evidence="2">NBRC 110071</strain>
    </source>
</reference>
<feature type="chain" id="PRO_5041270948" description="Lipoprotein" evidence="1">
    <location>
        <begin position="20"/>
        <end position="140"/>
    </location>
</feature>
<dbReference type="PROSITE" id="PS51257">
    <property type="entry name" value="PROKAR_LIPOPROTEIN"/>
    <property type="match status" value="1"/>
</dbReference>
<keyword evidence="1" id="KW-0732">Signal</keyword>
<dbReference type="AlphaFoldDB" id="A0AA37SFG9"/>
<dbReference type="RefSeq" id="WP_284384067.1">
    <property type="nucleotide sequence ID" value="NZ_BSNM01000027.1"/>
</dbReference>
<evidence type="ECO:0000313" key="3">
    <source>
        <dbReference type="Proteomes" id="UP001161389"/>
    </source>
</evidence>
<evidence type="ECO:0000313" key="2">
    <source>
        <dbReference type="EMBL" id="GLQ33587.1"/>
    </source>
</evidence>
<evidence type="ECO:0008006" key="4">
    <source>
        <dbReference type="Google" id="ProtNLM"/>
    </source>
</evidence>
<reference evidence="2" key="1">
    <citation type="journal article" date="2014" name="Int. J. Syst. Evol. Microbiol.">
        <title>Complete genome sequence of Corynebacterium casei LMG S-19264T (=DSM 44701T), isolated from a smear-ripened cheese.</title>
        <authorList>
            <consortium name="US DOE Joint Genome Institute (JGI-PGF)"/>
            <person name="Walter F."/>
            <person name="Albersmeier A."/>
            <person name="Kalinowski J."/>
            <person name="Ruckert C."/>
        </authorList>
    </citation>
    <scope>NUCLEOTIDE SEQUENCE</scope>
    <source>
        <strain evidence="2">NBRC 110071</strain>
    </source>
</reference>
<protein>
    <recommendedName>
        <fullName evidence="4">Lipoprotein</fullName>
    </recommendedName>
</protein>